<gene>
    <name evidence="1" type="ORF">OCBIM_22008253mg</name>
</gene>
<evidence type="ECO:0000313" key="1">
    <source>
        <dbReference type="EMBL" id="KOF68038.1"/>
    </source>
</evidence>
<sequence length="61" mass="6911">MASQPQTMLQFLPIKSTHKILVGLGLEQKTLAQRCRTLVLNLKPQGWKASFLNHTTMLVHL</sequence>
<proteinExistence type="predicted"/>
<accession>A0A0L8FTS5</accession>
<reference evidence="1" key="1">
    <citation type="submission" date="2015-07" db="EMBL/GenBank/DDBJ databases">
        <title>MeaNS - Measles Nucleotide Surveillance Program.</title>
        <authorList>
            <person name="Tran T."/>
            <person name="Druce J."/>
        </authorList>
    </citation>
    <scope>NUCLEOTIDE SEQUENCE</scope>
    <source>
        <strain evidence="1">UCB-OBI-ISO-001</strain>
        <tissue evidence="1">Gonad</tissue>
    </source>
</reference>
<dbReference type="EMBL" id="KQ426605">
    <property type="protein sequence ID" value="KOF68038.1"/>
    <property type="molecule type" value="Genomic_DNA"/>
</dbReference>
<dbReference type="AlphaFoldDB" id="A0A0L8FTS5"/>
<protein>
    <submittedName>
        <fullName evidence="1">Uncharacterized protein</fullName>
    </submittedName>
</protein>
<organism evidence="1">
    <name type="scientific">Octopus bimaculoides</name>
    <name type="common">California two-spotted octopus</name>
    <dbReference type="NCBI Taxonomy" id="37653"/>
    <lineage>
        <taxon>Eukaryota</taxon>
        <taxon>Metazoa</taxon>
        <taxon>Spiralia</taxon>
        <taxon>Lophotrochozoa</taxon>
        <taxon>Mollusca</taxon>
        <taxon>Cephalopoda</taxon>
        <taxon>Coleoidea</taxon>
        <taxon>Octopodiformes</taxon>
        <taxon>Octopoda</taxon>
        <taxon>Incirrata</taxon>
        <taxon>Octopodidae</taxon>
        <taxon>Octopus</taxon>
    </lineage>
</organism>
<name>A0A0L8FTS5_OCTBM</name>